<dbReference type="CDD" id="cd02947">
    <property type="entry name" value="TRX_family"/>
    <property type="match status" value="1"/>
</dbReference>
<protein>
    <recommendedName>
        <fullName evidence="3">Thioredoxin domain-containing protein</fullName>
    </recommendedName>
</protein>
<evidence type="ECO:0000259" key="3">
    <source>
        <dbReference type="PROSITE" id="PS51352"/>
    </source>
</evidence>
<dbReference type="InterPro" id="IPR017937">
    <property type="entry name" value="Thioredoxin_CS"/>
</dbReference>
<evidence type="ECO:0000313" key="4">
    <source>
        <dbReference type="EMBL" id="CAH0371147.1"/>
    </source>
</evidence>
<dbReference type="PROSITE" id="PS00194">
    <property type="entry name" value="THIOREDOXIN_1"/>
    <property type="match status" value="1"/>
</dbReference>
<feature type="compositionally biased region" description="Basic and acidic residues" evidence="2">
    <location>
        <begin position="129"/>
        <end position="143"/>
    </location>
</feature>
<dbReference type="InterPro" id="IPR036249">
    <property type="entry name" value="Thioredoxin-like_sf"/>
</dbReference>
<keyword evidence="1" id="KW-1015">Disulfide bond</keyword>
<keyword evidence="5" id="KW-1185">Reference proteome</keyword>
<dbReference type="PANTHER" id="PTHR46115">
    <property type="entry name" value="THIOREDOXIN-LIKE PROTEIN 1"/>
    <property type="match status" value="1"/>
</dbReference>
<dbReference type="PROSITE" id="PS51352">
    <property type="entry name" value="THIOREDOXIN_2"/>
    <property type="match status" value="1"/>
</dbReference>
<organism evidence="4 5">
    <name type="scientific">Pelagomonas calceolata</name>
    <dbReference type="NCBI Taxonomy" id="35677"/>
    <lineage>
        <taxon>Eukaryota</taxon>
        <taxon>Sar</taxon>
        <taxon>Stramenopiles</taxon>
        <taxon>Ochrophyta</taxon>
        <taxon>Pelagophyceae</taxon>
        <taxon>Pelagomonadales</taxon>
        <taxon>Pelagomonadaceae</taxon>
        <taxon>Pelagomonas</taxon>
    </lineage>
</organism>
<dbReference type="Pfam" id="PF00085">
    <property type="entry name" value="Thioredoxin"/>
    <property type="match status" value="1"/>
</dbReference>
<comment type="caution">
    <text evidence="4">The sequence shown here is derived from an EMBL/GenBank/DDBJ whole genome shotgun (WGS) entry which is preliminary data.</text>
</comment>
<reference evidence="4" key="1">
    <citation type="submission" date="2021-11" db="EMBL/GenBank/DDBJ databases">
        <authorList>
            <consortium name="Genoscope - CEA"/>
            <person name="William W."/>
        </authorList>
    </citation>
    <scope>NUCLEOTIDE SEQUENCE</scope>
</reference>
<dbReference type="Proteomes" id="UP000789595">
    <property type="component" value="Unassembled WGS sequence"/>
</dbReference>
<accession>A0A8J2SP57</accession>
<sequence>MKQPSTKAEFDAILAEAAAAGKAVVVDFTATWCGPCQRIAPLFAQLASEFPQADFIKVDVDENQETAAACQVSAMPTFKIFRDKREVGMLRGADPNGLRALIQQHAGDKWSVAGDGQALGSSQDTGGMSEREKRLAALERRGL</sequence>
<name>A0A8J2SP57_9STRA</name>
<evidence type="ECO:0000256" key="2">
    <source>
        <dbReference type="SAM" id="MobiDB-lite"/>
    </source>
</evidence>
<evidence type="ECO:0000313" key="5">
    <source>
        <dbReference type="Proteomes" id="UP000789595"/>
    </source>
</evidence>
<dbReference type="AlphaFoldDB" id="A0A8J2SP57"/>
<dbReference type="PRINTS" id="PR00421">
    <property type="entry name" value="THIOREDOXIN"/>
</dbReference>
<dbReference type="EMBL" id="CAKKNE010000003">
    <property type="protein sequence ID" value="CAH0371147.1"/>
    <property type="molecule type" value="Genomic_DNA"/>
</dbReference>
<dbReference type="OrthoDB" id="2121326at2759"/>
<gene>
    <name evidence="4" type="ORF">PECAL_3P10750</name>
</gene>
<evidence type="ECO:0000256" key="1">
    <source>
        <dbReference type="ARBA" id="ARBA00023157"/>
    </source>
</evidence>
<dbReference type="Gene3D" id="3.40.30.10">
    <property type="entry name" value="Glutaredoxin"/>
    <property type="match status" value="1"/>
</dbReference>
<dbReference type="SUPFAM" id="SSF52833">
    <property type="entry name" value="Thioredoxin-like"/>
    <property type="match status" value="1"/>
</dbReference>
<feature type="domain" description="Thioredoxin" evidence="3">
    <location>
        <begin position="1"/>
        <end position="107"/>
    </location>
</feature>
<feature type="region of interest" description="Disordered" evidence="2">
    <location>
        <begin position="108"/>
        <end position="143"/>
    </location>
</feature>
<dbReference type="FunFam" id="3.40.30.10:FF:000245">
    <property type="entry name" value="Thioredoxin"/>
    <property type="match status" value="1"/>
</dbReference>
<proteinExistence type="predicted"/>
<dbReference type="InterPro" id="IPR013766">
    <property type="entry name" value="Thioredoxin_domain"/>
</dbReference>